<proteinExistence type="inferred from homology"/>
<dbReference type="InterPro" id="IPR050515">
    <property type="entry name" value="Beta-lactam/transpept"/>
</dbReference>
<dbReference type="Gene3D" id="1.10.10.1230">
    <property type="entry name" value="Penicillin-binding protein, N-terminal non-catalytic domain, head sub-domain"/>
    <property type="match status" value="1"/>
</dbReference>
<evidence type="ECO:0000259" key="12">
    <source>
        <dbReference type="Pfam" id="PF00905"/>
    </source>
</evidence>
<evidence type="ECO:0000259" key="13">
    <source>
        <dbReference type="Pfam" id="PF03717"/>
    </source>
</evidence>
<comment type="subcellular location">
    <subcellularLocation>
        <location evidence="2">Cell membrane</location>
    </subcellularLocation>
    <subcellularLocation>
        <location evidence="1">Membrane</location>
        <topology evidence="1">Single-pass membrane protein</topology>
    </subcellularLocation>
</comment>
<protein>
    <submittedName>
        <fullName evidence="14">Penicillin-binding protein 2</fullName>
    </submittedName>
</protein>
<dbReference type="SUPFAM" id="SSF56519">
    <property type="entry name" value="Penicillin binding protein dimerisation domain"/>
    <property type="match status" value="1"/>
</dbReference>
<dbReference type="InterPro" id="IPR001460">
    <property type="entry name" value="PCN-bd_Tpept"/>
</dbReference>
<evidence type="ECO:0000256" key="1">
    <source>
        <dbReference type="ARBA" id="ARBA00004167"/>
    </source>
</evidence>
<evidence type="ECO:0000256" key="2">
    <source>
        <dbReference type="ARBA" id="ARBA00004236"/>
    </source>
</evidence>
<keyword evidence="10" id="KW-0961">Cell wall biogenesis/degradation</keyword>
<evidence type="ECO:0000256" key="8">
    <source>
        <dbReference type="ARBA" id="ARBA00022989"/>
    </source>
</evidence>
<evidence type="ECO:0000313" key="14">
    <source>
        <dbReference type="EMBL" id="MUG71106.1"/>
    </source>
</evidence>
<dbReference type="Gene3D" id="3.40.710.10">
    <property type="entry name" value="DD-peptidase/beta-lactamase superfamily"/>
    <property type="match status" value="1"/>
</dbReference>
<evidence type="ECO:0000256" key="4">
    <source>
        <dbReference type="ARBA" id="ARBA00022475"/>
    </source>
</evidence>
<dbReference type="InterPro" id="IPR012338">
    <property type="entry name" value="Beta-lactam/transpept-like"/>
</dbReference>
<feature type="transmembrane region" description="Helical" evidence="11">
    <location>
        <begin position="20"/>
        <end position="44"/>
    </location>
</feature>
<accession>A0A7X2ZA73</accession>
<comment type="similarity">
    <text evidence="3">Belongs to the transpeptidase family.</text>
</comment>
<keyword evidence="7" id="KW-0573">Peptidoglycan synthesis</keyword>
<dbReference type="GO" id="GO:0009252">
    <property type="term" value="P:peptidoglycan biosynthetic process"/>
    <property type="evidence" value="ECO:0007669"/>
    <property type="project" value="UniProtKB-KW"/>
</dbReference>
<dbReference type="Gene3D" id="3.90.1310.10">
    <property type="entry name" value="Penicillin-binding protein 2a (Domain 2)"/>
    <property type="match status" value="2"/>
</dbReference>
<dbReference type="GO" id="GO:0008658">
    <property type="term" value="F:penicillin binding"/>
    <property type="evidence" value="ECO:0007669"/>
    <property type="project" value="InterPro"/>
</dbReference>
<keyword evidence="15" id="KW-1185">Reference proteome</keyword>
<dbReference type="SUPFAM" id="SSF56601">
    <property type="entry name" value="beta-lactamase/transpeptidase-like"/>
    <property type="match status" value="1"/>
</dbReference>
<dbReference type="GO" id="GO:0005886">
    <property type="term" value="C:plasma membrane"/>
    <property type="evidence" value="ECO:0007669"/>
    <property type="project" value="UniProtKB-SubCell"/>
</dbReference>
<dbReference type="Pfam" id="PF03717">
    <property type="entry name" value="PBP_dimer"/>
    <property type="match status" value="1"/>
</dbReference>
<organism evidence="14 15">
    <name type="scientific">Paenibacillus validus</name>
    <dbReference type="NCBI Taxonomy" id="44253"/>
    <lineage>
        <taxon>Bacteria</taxon>
        <taxon>Bacillati</taxon>
        <taxon>Bacillota</taxon>
        <taxon>Bacilli</taxon>
        <taxon>Bacillales</taxon>
        <taxon>Paenibacillaceae</taxon>
        <taxon>Paenibacillus</taxon>
    </lineage>
</organism>
<evidence type="ECO:0000256" key="9">
    <source>
        <dbReference type="ARBA" id="ARBA00023136"/>
    </source>
</evidence>
<feature type="domain" description="Penicillin-binding protein transpeptidase" evidence="12">
    <location>
        <begin position="324"/>
        <end position="661"/>
    </location>
</feature>
<dbReference type="AlphaFoldDB" id="A0A7X2ZA73"/>
<gene>
    <name evidence="14" type="ORF">GNP93_10470</name>
</gene>
<feature type="domain" description="Penicillin-binding protein dimerisation" evidence="13">
    <location>
        <begin position="66"/>
        <end position="270"/>
    </location>
</feature>
<evidence type="ECO:0000256" key="10">
    <source>
        <dbReference type="ARBA" id="ARBA00023316"/>
    </source>
</evidence>
<dbReference type="InterPro" id="IPR005311">
    <property type="entry name" value="PBP_dimer"/>
</dbReference>
<keyword evidence="9 11" id="KW-0472">Membrane</keyword>
<evidence type="ECO:0000256" key="6">
    <source>
        <dbReference type="ARBA" id="ARBA00022960"/>
    </source>
</evidence>
<keyword evidence="5 11" id="KW-0812">Transmembrane</keyword>
<reference evidence="14 15" key="1">
    <citation type="submission" date="2019-11" db="EMBL/GenBank/DDBJ databases">
        <title>Draft genome sequences of five Paenibacillus species of dairy origin.</title>
        <authorList>
            <person name="Olajide A.M."/>
            <person name="Chen S."/>
            <person name="Lapointe G."/>
        </authorList>
    </citation>
    <scope>NUCLEOTIDE SEQUENCE [LARGE SCALE GENOMIC DNA]</scope>
    <source>
        <strain evidence="14 15">2CS3</strain>
    </source>
</reference>
<evidence type="ECO:0000256" key="11">
    <source>
        <dbReference type="SAM" id="Phobius"/>
    </source>
</evidence>
<evidence type="ECO:0000256" key="7">
    <source>
        <dbReference type="ARBA" id="ARBA00022984"/>
    </source>
</evidence>
<dbReference type="GO" id="GO:0008360">
    <property type="term" value="P:regulation of cell shape"/>
    <property type="evidence" value="ECO:0007669"/>
    <property type="project" value="UniProtKB-KW"/>
</dbReference>
<dbReference type="RefSeq" id="WP_155614612.1">
    <property type="nucleotide sequence ID" value="NZ_JBDLZV010000001.1"/>
</dbReference>
<dbReference type="Proteomes" id="UP000450917">
    <property type="component" value="Unassembled WGS sequence"/>
</dbReference>
<sequence>MKKPIGMEDPTKQEASKRRFTLRINVFFFFTFFLFSVLIVRLAMLQFVEGKELLAEKNDINNANTPIPPIRGNIFDRQSAPLASTTSSQSLYFRVEQKQPKEEVVALAKRLADIFATHGRPTAAPLSAADIIKEMDVGYDLEMKETETKPSYFSVPRRIKADLTQAEMAFILEHRDELKWLEITEESIRSYDPVKPVAVQLVGYMRPFSQAREPKYGIEFYKDKTNTKGYMDTEYVGYDGIELMYQEELRGKNGVKSYPVNAAHKIIGQVEITKPQKGNNLYLTIDKNVQSITETAIMDHLAYLKSPAVRNDPYIGRGKNAVAGYAVAIEVETGKVVTMASMPDYNPGVWAGGIPKSEYDRIQSFINNGTITTAYPDYPAEEIKYHPTSIVYMGSVVKPLSVLIGLKEGLFGVNTIYQDTGTFYYGKDNNAKLSNSDTRAWGPINATKAIQYSSNTFMSAMIGNELYGRKREKAVDIWDSYLAKFGLGVLTGSGLPKESPGISEYKTNTKESIQQRMVFASWGQNEKYTTLQLAQYATTLATRGERLKPLLVDRIETYDGEPLQQFNEKVVLDKTDFSKEYWDAVFKGMKEVKVNGFDDFPYTLARKTGTSTQKVAGNKDVDNAVFIAFAPLEKPKLAVAVVVPEGGYGAYGAAPIARKIFDAYDYYYGLDGVPKKSAGTNGAAGAVTPTPAP</sequence>
<keyword evidence="4" id="KW-1003">Cell membrane</keyword>
<dbReference type="PANTHER" id="PTHR30627">
    <property type="entry name" value="PEPTIDOGLYCAN D,D-TRANSPEPTIDASE"/>
    <property type="match status" value="1"/>
</dbReference>
<dbReference type="EMBL" id="WNZX01000007">
    <property type="protein sequence ID" value="MUG71106.1"/>
    <property type="molecule type" value="Genomic_DNA"/>
</dbReference>
<evidence type="ECO:0000256" key="5">
    <source>
        <dbReference type="ARBA" id="ARBA00022692"/>
    </source>
</evidence>
<comment type="caution">
    <text evidence="14">The sequence shown here is derived from an EMBL/GenBank/DDBJ whole genome shotgun (WGS) entry which is preliminary data.</text>
</comment>
<dbReference type="Pfam" id="PF00905">
    <property type="entry name" value="Transpeptidase"/>
    <property type="match status" value="1"/>
</dbReference>
<dbReference type="InterPro" id="IPR036138">
    <property type="entry name" value="PBP_dimer_sf"/>
</dbReference>
<dbReference type="GO" id="GO:0071972">
    <property type="term" value="F:peptidoglycan L,D-transpeptidase activity"/>
    <property type="evidence" value="ECO:0007669"/>
    <property type="project" value="TreeGrafter"/>
</dbReference>
<keyword evidence="6" id="KW-0133">Cell shape</keyword>
<name>A0A7X2ZA73_9BACL</name>
<keyword evidence="8 11" id="KW-1133">Transmembrane helix</keyword>
<dbReference type="GO" id="GO:0071555">
    <property type="term" value="P:cell wall organization"/>
    <property type="evidence" value="ECO:0007669"/>
    <property type="project" value="UniProtKB-KW"/>
</dbReference>
<evidence type="ECO:0000313" key="15">
    <source>
        <dbReference type="Proteomes" id="UP000450917"/>
    </source>
</evidence>
<dbReference type="PANTHER" id="PTHR30627:SF2">
    <property type="entry name" value="PEPTIDOGLYCAN D,D-TRANSPEPTIDASE MRDA"/>
    <property type="match status" value="1"/>
</dbReference>
<evidence type="ECO:0000256" key="3">
    <source>
        <dbReference type="ARBA" id="ARBA00007171"/>
    </source>
</evidence>